<evidence type="ECO:0000313" key="4">
    <source>
        <dbReference type="EMBL" id="MDW8547453.1"/>
    </source>
</evidence>
<evidence type="ECO:0000256" key="1">
    <source>
        <dbReference type="ARBA" id="ARBA00022729"/>
    </source>
</evidence>
<name>A0ABU4JCS2_9FLAO</name>
<organism evidence="4 5">
    <name type="scientific">Epilithonimonas ginsengisoli</name>
    <dbReference type="NCBI Taxonomy" id="1245592"/>
    <lineage>
        <taxon>Bacteria</taxon>
        <taxon>Pseudomonadati</taxon>
        <taxon>Bacteroidota</taxon>
        <taxon>Flavobacteriia</taxon>
        <taxon>Flavobacteriales</taxon>
        <taxon>Weeksellaceae</taxon>
        <taxon>Chryseobacterium group</taxon>
        <taxon>Epilithonimonas</taxon>
    </lineage>
</organism>
<gene>
    <name evidence="4" type="ORF">NG800_000930</name>
</gene>
<sequence>MKKLYSLIILFSFFLASSQNNLIANLNELNYKGNINPLNLIKYKNKIYFSGFRGDKNGGNELWSYDPEDNSAEIIKNFQIFQESGSRIKSNFVLYNDQMYFIATNTFPLVNQLWVTDGTSAGTKFVSNLNASSTIYDNLLKIVVTGNKLFFRIQSTLWSSDGTEDGTHRIGDFNTYSDSSFTETDGKILFMSYDYDANYNGKDNLYKTDGTAEGTSVVRSFERDNTSYGNNKMIAYQGKTYFVGAENGKKYLWKTDGSIDGTEKIKEVETRILSNAKIFGNKIIFNGENNKVWSSDGTIENTKVITQIQDNITGMHLYKNEIYVDTDKNMVKIGSDLQTVSQVSFDAENTFYKILNVSTEGNYLILQKEQLMYYKDPILAFDGQVTKEMKYPVHFFSEINFNDNNAYPFLEFGTKIFYNGYFDDQGNELFSYEFSNQEEELTVDLNYETDSAPFNYLTIGKDDYFMARTNSYYQIVKRNQDTKITTIVSDFQDNNFFPDKKLAVGNHYITYSTSFWFYKSSGTKESSAVIKIPTGTIMGLYKFNDQNIAITTRNEYNVQLYKYDLASNHFTLLAEKPRNTSIYNYDGNAALINNELYFTFFDDSSHLSIWKTDGTVAGTKKAIDFPFFNLQYLRILGEVNSKVIFNISDGSYNQYNLYAGTENNTAATLLRQLTTPLNDNPIIYKDRLYFLTMGSSAATSLYATDGSTSGTVFIKSIGYDLSQQTDPFRKCNNLLYFKPFYNSIWKTDGTALGTRSLTSISSYGLACANDYIYTVRETSDGIPKTLVRLNSAGVSSFSFQVNKDNMFYSKGDGAAHLSELYGNGKELYVSNIMEHYSGLEQSIISEGLEPWLSVNDENHINKERILVYPNPSSDFINIKLDSTEKLIKVEILDLSGKLILHLEKPDTKIKVNSLSVGNYMIKVTTESGVKSSKFIKY</sequence>
<dbReference type="NCBIfam" id="TIGR04183">
    <property type="entry name" value="Por_Secre_tail"/>
    <property type="match status" value="1"/>
</dbReference>
<evidence type="ECO:0000259" key="3">
    <source>
        <dbReference type="Pfam" id="PF18962"/>
    </source>
</evidence>
<dbReference type="InterPro" id="IPR026444">
    <property type="entry name" value="Secre_tail"/>
</dbReference>
<dbReference type="RefSeq" id="WP_063971081.1">
    <property type="nucleotide sequence ID" value="NZ_JAMXLT020000001.1"/>
</dbReference>
<dbReference type="EMBL" id="JAMXLT020000001">
    <property type="protein sequence ID" value="MDW8547453.1"/>
    <property type="molecule type" value="Genomic_DNA"/>
</dbReference>
<proteinExistence type="predicted"/>
<evidence type="ECO:0000256" key="2">
    <source>
        <dbReference type="SAM" id="SignalP"/>
    </source>
</evidence>
<keyword evidence="5" id="KW-1185">Reference proteome</keyword>
<protein>
    <submittedName>
        <fullName evidence="4">T9SS type A sorting domain-containing protein</fullName>
    </submittedName>
</protein>
<feature type="chain" id="PRO_5047023010" evidence="2">
    <location>
        <begin position="19"/>
        <end position="937"/>
    </location>
</feature>
<accession>A0ABU4JCS2</accession>
<dbReference type="Pfam" id="PF18962">
    <property type="entry name" value="Por_Secre_tail"/>
    <property type="match status" value="1"/>
</dbReference>
<keyword evidence="1 2" id="KW-0732">Signal</keyword>
<feature type="signal peptide" evidence="2">
    <location>
        <begin position="1"/>
        <end position="18"/>
    </location>
</feature>
<dbReference type="Proteomes" id="UP001204439">
    <property type="component" value="Unassembled WGS sequence"/>
</dbReference>
<evidence type="ECO:0000313" key="5">
    <source>
        <dbReference type="Proteomes" id="UP001204439"/>
    </source>
</evidence>
<feature type="domain" description="Secretion system C-terminal sorting" evidence="3">
    <location>
        <begin position="867"/>
        <end position="935"/>
    </location>
</feature>
<comment type="caution">
    <text evidence="4">The sequence shown here is derived from an EMBL/GenBank/DDBJ whole genome shotgun (WGS) entry which is preliminary data.</text>
</comment>
<reference evidence="4 5" key="1">
    <citation type="submission" date="2023-11" db="EMBL/GenBank/DDBJ databases">
        <title>First isolation, identification, and characterization of non-pathogenic Epilithonimonas ginsengisoli isolated from diseased farmed rainbow trout (Oncorhynchus mykiss) in Chile.</title>
        <authorList>
            <person name="Miranda C.D."/>
            <person name="Irgang R."/>
            <person name="Concha C."/>
            <person name="Rojas R."/>
            <person name="Avendano R."/>
        </authorList>
    </citation>
    <scope>NUCLEOTIDE SEQUENCE [LARGE SCALE GENOMIC DNA]</scope>
    <source>
        <strain evidence="4 5">FP99</strain>
    </source>
</reference>